<dbReference type="NCBIfam" id="NF038027">
    <property type="entry name" value="TssQ_fam"/>
    <property type="match status" value="1"/>
</dbReference>
<organism evidence="1 2">
    <name type="scientific">Bordetella holmesii 1058</name>
    <dbReference type="NCBI Taxonomy" id="1247648"/>
    <lineage>
        <taxon>Bacteria</taxon>
        <taxon>Pseudomonadati</taxon>
        <taxon>Pseudomonadota</taxon>
        <taxon>Betaproteobacteria</taxon>
        <taxon>Burkholderiales</taxon>
        <taxon>Alcaligenaceae</taxon>
        <taxon>Bordetella</taxon>
    </lineage>
</organism>
<comment type="caution">
    <text evidence="1">The sequence shown here is derived from an EMBL/GenBank/DDBJ whole genome shotgun (WGS) entry which is preliminary data.</text>
</comment>
<reference evidence="1 2" key="1">
    <citation type="submission" date="2014-02" db="EMBL/GenBank/DDBJ databases">
        <title>Whole Genome Sequencing Of Bordetella Holmesii, An Emerging Opportunistic Infection Of Humans.</title>
        <authorList>
            <person name="Tettelin H."/>
            <person name="Hooven T.A."/>
            <person name="Hine E."/>
            <person name="Su Q."/>
            <person name="Huard R.C."/>
            <person name="Della-Latta P."/>
            <person name="Daugherty S.C."/>
            <person name="Agrawal S."/>
            <person name="Sengamalay N."/>
            <person name="Tallon L.J."/>
            <person name="Sadzewicz L."/>
            <person name="Whittier S."/>
            <person name="Fraser C.M."/>
            <person name="Ratner A.J."/>
        </authorList>
    </citation>
    <scope>NUCLEOTIDE SEQUENCE [LARGE SCALE GENOMIC DNA]</scope>
    <source>
        <strain evidence="1 2">1058</strain>
    </source>
</reference>
<evidence type="ECO:0000313" key="2">
    <source>
        <dbReference type="Proteomes" id="UP000023104"/>
    </source>
</evidence>
<keyword evidence="2" id="KW-1185">Reference proteome</keyword>
<evidence type="ECO:0008006" key="3">
    <source>
        <dbReference type="Google" id="ProtNLM"/>
    </source>
</evidence>
<name>A0ABN0S2Y8_9BORD</name>
<evidence type="ECO:0000313" key="1">
    <source>
        <dbReference type="EMBL" id="EXX95883.1"/>
    </source>
</evidence>
<proteinExistence type="predicted"/>
<dbReference type="Proteomes" id="UP000023104">
    <property type="component" value="Unassembled WGS sequence"/>
</dbReference>
<dbReference type="InterPro" id="IPR047780">
    <property type="entry name" value="TssQ-like"/>
</dbReference>
<dbReference type="EMBL" id="JDTF01000004">
    <property type="protein sequence ID" value="EXX95883.1"/>
    <property type="molecule type" value="Genomic_DNA"/>
</dbReference>
<sequence length="59" mass="6577">MKVPALKLLAFSYCVSGYIPLCEDAFRRILAIDPDFELKPAEIGHPVWGPAYQRAKQAA</sequence>
<protein>
    <recommendedName>
        <fullName evidence="3">N-acetyltransferase YedL</fullName>
    </recommendedName>
</protein>
<gene>
    <name evidence="1" type="ORF">D559_3325</name>
</gene>
<accession>A0ABN0S2Y8</accession>